<feature type="transmembrane region" description="Helical" evidence="1">
    <location>
        <begin position="179"/>
        <end position="202"/>
    </location>
</feature>
<reference evidence="3" key="1">
    <citation type="submission" date="2017-02" db="UniProtKB">
        <authorList>
            <consortium name="WormBaseParasite"/>
        </authorList>
    </citation>
    <scope>IDENTIFICATION</scope>
</reference>
<keyword evidence="1" id="KW-0812">Transmembrane</keyword>
<evidence type="ECO:0000313" key="2">
    <source>
        <dbReference type="Proteomes" id="UP000038045"/>
    </source>
</evidence>
<feature type="transmembrane region" description="Helical" evidence="1">
    <location>
        <begin position="223"/>
        <end position="244"/>
    </location>
</feature>
<feature type="transmembrane region" description="Helical" evidence="1">
    <location>
        <begin position="95"/>
        <end position="114"/>
    </location>
</feature>
<proteinExistence type="predicted"/>
<feature type="transmembrane region" description="Helical" evidence="1">
    <location>
        <begin position="126"/>
        <end position="148"/>
    </location>
</feature>
<sequence length="317" mass="37318">MVINKGFIMEVNQLIGVICVITSLLFFILEVFIYHTFYKKKFLLKNTAYKLILLLSILETAQQISQLAGGISSIIEKKLPIVLERFLGALLQTSFIVAILTTLFLTLNRFYIFYKSIIYNYVNQRLITKIAIGILISFYISLFVTYSFKDYGLQYNVDTCDWNYIMDADIPIPIYKFEYLFVLSTLLLCFCFYMLIFGRILLQRITMPSNNNRKLLNSSDFRLLIHVIFIFVYSVFVEVLWWYLEDWFPDSNFTRAILNYAWLIYCGMNTTLNIIIIKEIREEFFELITCNKCKRNIEGTVTPCVSVKQVKEKVIIK</sequence>
<name>A0A0N4ZW19_PARTI</name>
<keyword evidence="1" id="KW-1133">Transmembrane helix</keyword>
<feature type="transmembrane region" description="Helical" evidence="1">
    <location>
        <begin position="14"/>
        <end position="37"/>
    </location>
</feature>
<dbReference type="WBParaSite" id="PTRK_0001280000.1">
    <property type="protein sequence ID" value="PTRK_0001280000.1"/>
    <property type="gene ID" value="PTRK_0001280000"/>
</dbReference>
<accession>A0A0N4ZW19</accession>
<dbReference type="Proteomes" id="UP000038045">
    <property type="component" value="Unplaced"/>
</dbReference>
<organism evidence="2 3">
    <name type="scientific">Parastrongyloides trichosuri</name>
    <name type="common">Possum-specific nematode worm</name>
    <dbReference type="NCBI Taxonomy" id="131310"/>
    <lineage>
        <taxon>Eukaryota</taxon>
        <taxon>Metazoa</taxon>
        <taxon>Ecdysozoa</taxon>
        <taxon>Nematoda</taxon>
        <taxon>Chromadorea</taxon>
        <taxon>Rhabditida</taxon>
        <taxon>Tylenchina</taxon>
        <taxon>Panagrolaimomorpha</taxon>
        <taxon>Strongyloidoidea</taxon>
        <taxon>Strongyloididae</taxon>
        <taxon>Parastrongyloides</taxon>
    </lineage>
</organism>
<keyword evidence="2" id="KW-1185">Reference proteome</keyword>
<feature type="transmembrane region" description="Helical" evidence="1">
    <location>
        <begin position="256"/>
        <end position="277"/>
    </location>
</feature>
<dbReference type="AlphaFoldDB" id="A0A0N4ZW19"/>
<evidence type="ECO:0000313" key="3">
    <source>
        <dbReference type="WBParaSite" id="PTRK_0001280000.1"/>
    </source>
</evidence>
<evidence type="ECO:0000256" key="1">
    <source>
        <dbReference type="SAM" id="Phobius"/>
    </source>
</evidence>
<dbReference type="Gene3D" id="1.20.1070.10">
    <property type="entry name" value="Rhodopsin 7-helix transmembrane proteins"/>
    <property type="match status" value="1"/>
</dbReference>
<dbReference type="SUPFAM" id="SSF81321">
    <property type="entry name" value="Family A G protein-coupled receptor-like"/>
    <property type="match status" value="1"/>
</dbReference>
<keyword evidence="1" id="KW-0472">Membrane</keyword>
<protein>
    <submittedName>
        <fullName evidence="3">7TM_GPCR_Srx domain-containing protein</fullName>
    </submittedName>
</protein>